<dbReference type="AlphaFoldDB" id="A0AAD4VP88"/>
<dbReference type="PANTHER" id="PTHR33116">
    <property type="entry name" value="REVERSE TRANSCRIPTASE ZINC-BINDING DOMAIN-CONTAINING PROTEIN-RELATED-RELATED"/>
    <property type="match status" value="1"/>
</dbReference>
<name>A0AAD4VP88_PRUDU</name>
<dbReference type="Proteomes" id="UP001054821">
    <property type="component" value="Chromosome 5"/>
</dbReference>
<proteinExistence type="predicted"/>
<reference evidence="2 3" key="1">
    <citation type="journal article" date="2022" name="G3 (Bethesda)">
        <title>Whole-genome sequence and methylome profiling of the almond [Prunus dulcis (Mill.) D.A. Webb] cultivar 'Nonpareil'.</title>
        <authorList>
            <person name="D'Amico-Willman K.M."/>
            <person name="Ouma W.Z."/>
            <person name="Meulia T."/>
            <person name="Sideli G.M."/>
            <person name="Gradziel T.M."/>
            <person name="Fresnedo-Ramirez J."/>
        </authorList>
    </citation>
    <scope>NUCLEOTIDE SEQUENCE [LARGE SCALE GENOMIC DNA]</scope>
    <source>
        <strain evidence="2">Clone GOH B32 T37-40</strain>
    </source>
</reference>
<protein>
    <recommendedName>
        <fullName evidence="4">Reverse transcriptase domain-containing protein</fullName>
    </recommendedName>
</protein>
<dbReference type="PANTHER" id="PTHR33116:SF70">
    <property type="entry name" value="NON-LTR RETROELEMENT REVERSE TRANSCRIPTASE-LIKE PROTEIN"/>
    <property type="match status" value="1"/>
</dbReference>
<feature type="compositionally biased region" description="Polar residues" evidence="1">
    <location>
        <begin position="1"/>
        <end position="10"/>
    </location>
</feature>
<feature type="compositionally biased region" description="Basic and acidic residues" evidence="1">
    <location>
        <begin position="11"/>
        <end position="23"/>
    </location>
</feature>
<feature type="region of interest" description="Disordered" evidence="1">
    <location>
        <begin position="129"/>
        <end position="154"/>
    </location>
</feature>
<dbReference type="InterPro" id="IPR036691">
    <property type="entry name" value="Endo/exonu/phosph_ase_sf"/>
</dbReference>
<sequence>MQGSGKQLDSSTKEANDAKEKHAFANGKKKIGRPKKSLNNITDSKVNAAQNGDVLGTRTKLHETGVAVSKTPRLKTRISYKLPAPVLHHHTYVHAHNNKEGNSANGSLMNMQVVVPNAESSLTFGHQPPNISLSAGIRNPKEGEGVRSTNNFTNAGRASSEGDICSMVPETCNESRPIDYIRNGDETSCHAFTQSGEAISALIFLPSGQGWLFFTMVYGSPCNTKREALWRHLDSVAKAHQYPCLITGDFNEYLFAHEKHSPRSSFKAGACVRHLARAKSDHCPLLLQLDPSFRSHPHLKPFRFEAMWLKHEGFQQFVADFWGQENGNLLNKTGELSKQLKICNSEVFGHLKLRKRRDLARITGVQKVLCEQQNPFLVNLEFELQKEYSQILDQEELLWMQKSRANNWHKDGTATLPNFFPVADQSFLDNLLVPVSNSEIKNSMFTIGPYKAPGPDGFAACLYQQCWEICGAEVCDLVKQVFATGEIPYDLTRTLIVLVPKVPSPLSMASFIPGRLISDNIVLVQELLHKFRHSKGKKGFVAWKIDLSKAYDRVNWGFLEFVLREIKLPVATIKIIMQCVTTVHFQVNLNGEATPSFTPERGLRQASTRQARVMKRCLDNFCRASGQVVSFEKSQILCSPNVPNSLVAEISSICESPLTSNLGTYLGVPLIHSRLNKATYQSVVDKVQQKLTASKGKLLSLPSRATLIQSVTASIPLYTMQTVRLSASTCRMEIIATQGEPLAAASGTTSKPNY</sequence>
<comment type="caution">
    <text evidence="2">The sequence shown here is derived from an EMBL/GenBank/DDBJ whole genome shotgun (WGS) entry which is preliminary data.</text>
</comment>
<feature type="region of interest" description="Disordered" evidence="1">
    <location>
        <begin position="1"/>
        <end position="41"/>
    </location>
</feature>
<gene>
    <name evidence="2" type="ORF">L3X38_026803</name>
</gene>
<organism evidence="2 3">
    <name type="scientific">Prunus dulcis</name>
    <name type="common">Almond</name>
    <name type="synonym">Amygdalus dulcis</name>
    <dbReference type="NCBI Taxonomy" id="3755"/>
    <lineage>
        <taxon>Eukaryota</taxon>
        <taxon>Viridiplantae</taxon>
        <taxon>Streptophyta</taxon>
        <taxon>Embryophyta</taxon>
        <taxon>Tracheophyta</taxon>
        <taxon>Spermatophyta</taxon>
        <taxon>Magnoliopsida</taxon>
        <taxon>eudicotyledons</taxon>
        <taxon>Gunneridae</taxon>
        <taxon>Pentapetalae</taxon>
        <taxon>rosids</taxon>
        <taxon>fabids</taxon>
        <taxon>Rosales</taxon>
        <taxon>Rosaceae</taxon>
        <taxon>Amygdaloideae</taxon>
        <taxon>Amygdaleae</taxon>
        <taxon>Prunus</taxon>
    </lineage>
</organism>
<dbReference type="SUPFAM" id="SSF56219">
    <property type="entry name" value="DNase I-like"/>
    <property type="match status" value="1"/>
</dbReference>
<evidence type="ECO:0000313" key="2">
    <source>
        <dbReference type="EMBL" id="KAI5327407.1"/>
    </source>
</evidence>
<accession>A0AAD4VP88</accession>
<evidence type="ECO:0000313" key="3">
    <source>
        <dbReference type="Proteomes" id="UP001054821"/>
    </source>
</evidence>
<evidence type="ECO:0008006" key="4">
    <source>
        <dbReference type="Google" id="ProtNLM"/>
    </source>
</evidence>
<keyword evidence="3" id="KW-1185">Reference proteome</keyword>
<feature type="compositionally biased region" description="Basic residues" evidence="1">
    <location>
        <begin position="27"/>
        <end position="36"/>
    </location>
</feature>
<dbReference type="EMBL" id="JAJFAZ020000005">
    <property type="protein sequence ID" value="KAI5327407.1"/>
    <property type="molecule type" value="Genomic_DNA"/>
</dbReference>
<evidence type="ECO:0000256" key="1">
    <source>
        <dbReference type="SAM" id="MobiDB-lite"/>
    </source>
</evidence>